<evidence type="ECO:0000256" key="5">
    <source>
        <dbReference type="SAM" id="MobiDB-lite"/>
    </source>
</evidence>
<keyword evidence="2" id="KW-0731">Sigma factor</keyword>
<evidence type="ECO:0000256" key="3">
    <source>
        <dbReference type="ARBA" id="ARBA00023125"/>
    </source>
</evidence>
<gene>
    <name evidence="8" type="ORF">FCI23_23190</name>
</gene>
<dbReference type="Proteomes" id="UP000305778">
    <property type="component" value="Unassembled WGS sequence"/>
</dbReference>
<dbReference type="InterPro" id="IPR007627">
    <property type="entry name" value="RNA_pol_sigma70_r2"/>
</dbReference>
<dbReference type="PANTHER" id="PTHR30385">
    <property type="entry name" value="SIGMA FACTOR F FLAGELLAR"/>
    <property type="match status" value="1"/>
</dbReference>
<evidence type="ECO:0000256" key="1">
    <source>
        <dbReference type="ARBA" id="ARBA00023015"/>
    </source>
</evidence>
<evidence type="ECO:0000259" key="6">
    <source>
        <dbReference type="Pfam" id="PF04542"/>
    </source>
</evidence>
<proteinExistence type="predicted"/>
<feature type="region of interest" description="Disordered" evidence="5">
    <location>
        <begin position="1"/>
        <end position="34"/>
    </location>
</feature>
<dbReference type="InterPro" id="IPR007630">
    <property type="entry name" value="RNA_pol_sigma70_r4"/>
</dbReference>
<reference evidence="8 9" key="1">
    <citation type="submission" date="2019-04" db="EMBL/GenBank/DDBJ databases">
        <title>Streptomyces oryziradicis sp. nov., a novel actinomycete isolated from rhizosphere soil of rice (Oryza sativa L.).</title>
        <authorList>
            <person name="Li C."/>
        </authorList>
    </citation>
    <scope>NUCLEOTIDE SEQUENCE [LARGE SCALE GENOMIC DNA]</scope>
    <source>
        <strain evidence="8 9">NEAU-C40</strain>
    </source>
</reference>
<dbReference type="Pfam" id="PF04542">
    <property type="entry name" value="Sigma70_r2"/>
    <property type="match status" value="1"/>
</dbReference>
<feature type="domain" description="RNA polymerase sigma-70 region 2" evidence="6">
    <location>
        <begin position="60"/>
        <end position="127"/>
    </location>
</feature>
<dbReference type="OrthoDB" id="9804285at2"/>
<keyword evidence="3" id="KW-0238">DNA-binding</keyword>
<comment type="caution">
    <text evidence="8">The sequence shown here is derived from an EMBL/GenBank/DDBJ whole genome shotgun (WGS) entry which is preliminary data.</text>
</comment>
<dbReference type="Gene3D" id="1.20.120.1810">
    <property type="match status" value="1"/>
</dbReference>
<keyword evidence="9" id="KW-1185">Reference proteome</keyword>
<accession>A0A4U0SJW3</accession>
<keyword evidence="1" id="KW-0805">Transcription regulation</keyword>
<dbReference type="GO" id="GO:0003677">
    <property type="term" value="F:DNA binding"/>
    <property type="evidence" value="ECO:0007669"/>
    <property type="project" value="UniProtKB-KW"/>
</dbReference>
<evidence type="ECO:0000313" key="8">
    <source>
        <dbReference type="EMBL" id="TKA09258.1"/>
    </source>
</evidence>
<evidence type="ECO:0000313" key="9">
    <source>
        <dbReference type="Proteomes" id="UP000305778"/>
    </source>
</evidence>
<evidence type="ECO:0000256" key="2">
    <source>
        <dbReference type="ARBA" id="ARBA00023082"/>
    </source>
</evidence>
<dbReference type="InterPro" id="IPR013324">
    <property type="entry name" value="RNA_pol_sigma_r3/r4-like"/>
</dbReference>
<keyword evidence="4" id="KW-0804">Transcription</keyword>
<dbReference type="NCBIfam" id="TIGR02937">
    <property type="entry name" value="sigma70-ECF"/>
    <property type="match status" value="1"/>
</dbReference>
<sequence>MVRTGRQATLIASEGTAMTTPTPSVKRRREHDAPDTTVGFERLAAMPAGPERDRLRADVISAWLPVVHRISRRFRSSGESAADLRQVAALALVKAADRYDPYRGPFEAFAIPTVTGELKRHIRDHAWAVHIPRRIQELRAQVRFAQDRLQQTGRHEPPSAGELAAETGLCENEVLLGLQAEGVHQTLALDRPLGGSDDLLLADVIGGPDDALERVVDRESLKPLLAALPEQEKRVLYWRFFESLSQQQIGTLLGVSQMQVCRILQRTFTRLRQDLCVPAAA</sequence>
<dbReference type="GO" id="GO:0006352">
    <property type="term" value="P:DNA-templated transcription initiation"/>
    <property type="evidence" value="ECO:0007669"/>
    <property type="project" value="InterPro"/>
</dbReference>
<organism evidence="8 9">
    <name type="scientific">Actinacidiphila oryziradicis</name>
    <dbReference type="NCBI Taxonomy" id="2571141"/>
    <lineage>
        <taxon>Bacteria</taxon>
        <taxon>Bacillati</taxon>
        <taxon>Actinomycetota</taxon>
        <taxon>Actinomycetes</taxon>
        <taxon>Kitasatosporales</taxon>
        <taxon>Streptomycetaceae</taxon>
        <taxon>Actinacidiphila</taxon>
    </lineage>
</organism>
<name>A0A4U0SJW3_9ACTN</name>
<dbReference type="InterPro" id="IPR013325">
    <property type="entry name" value="RNA_pol_sigma_r2"/>
</dbReference>
<dbReference type="CDD" id="cd06171">
    <property type="entry name" value="Sigma70_r4"/>
    <property type="match status" value="1"/>
</dbReference>
<evidence type="ECO:0000256" key="4">
    <source>
        <dbReference type="ARBA" id="ARBA00023163"/>
    </source>
</evidence>
<dbReference type="Gene3D" id="1.10.10.10">
    <property type="entry name" value="Winged helix-like DNA-binding domain superfamily/Winged helix DNA-binding domain"/>
    <property type="match status" value="2"/>
</dbReference>
<dbReference type="GO" id="GO:0016987">
    <property type="term" value="F:sigma factor activity"/>
    <property type="evidence" value="ECO:0007669"/>
    <property type="project" value="UniProtKB-KW"/>
</dbReference>
<feature type="domain" description="RNA polymerase sigma-70 region 4" evidence="7">
    <location>
        <begin position="224"/>
        <end position="273"/>
    </location>
</feature>
<dbReference type="SUPFAM" id="SSF88946">
    <property type="entry name" value="Sigma2 domain of RNA polymerase sigma factors"/>
    <property type="match status" value="1"/>
</dbReference>
<dbReference type="PANTHER" id="PTHR30385:SF4">
    <property type="entry name" value="RNA POLYMERASE SIGMA-E FACTOR"/>
    <property type="match status" value="1"/>
</dbReference>
<dbReference type="SUPFAM" id="SSF88659">
    <property type="entry name" value="Sigma3 and sigma4 domains of RNA polymerase sigma factors"/>
    <property type="match status" value="2"/>
</dbReference>
<dbReference type="EMBL" id="SUMC01000023">
    <property type="protein sequence ID" value="TKA09258.1"/>
    <property type="molecule type" value="Genomic_DNA"/>
</dbReference>
<dbReference type="InterPro" id="IPR014284">
    <property type="entry name" value="RNA_pol_sigma-70_dom"/>
</dbReference>
<dbReference type="InterPro" id="IPR036388">
    <property type="entry name" value="WH-like_DNA-bd_sf"/>
</dbReference>
<dbReference type="AlphaFoldDB" id="A0A4U0SJW3"/>
<dbReference type="Pfam" id="PF04545">
    <property type="entry name" value="Sigma70_r4"/>
    <property type="match status" value="1"/>
</dbReference>
<protein>
    <submittedName>
        <fullName evidence="8">Sigma-70 family RNA polymerase sigma factor</fullName>
    </submittedName>
</protein>
<evidence type="ECO:0000259" key="7">
    <source>
        <dbReference type="Pfam" id="PF04545"/>
    </source>
</evidence>